<evidence type="ECO:0000256" key="1">
    <source>
        <dbReference type="ARBA" id="ARBA00004651"/>
    </source>
</evidence>
<accession>A0ABV6LYG8</accession>
<sequence length="634" mass="66504">MLAAWSAVRKVPTWAFPAVGAVLLLALPLFEPQYELTRYVQLTLILALVVSGLNISLGYAGQLAIGQAAMYAAGAYTAGLLSSAGHSDLLLQIAAGGLAALVVGIVTGIPGLRLGSWSLAMTSFFLVLLVPDIVDLFEEETGGHLGLATMLDPTLFGQRVTPDDMYYVIVVVAVIWFAVFRNVVASRHGIAFQVLKQSPVLASSVGMSVFRTKLTGYAIGAVPAGFGGALLANLDLFVTPEAFTLHMATGALAASILGGSVSVYGALFGSSIVQFNNDQSSSFAEYALVFFGAFLLIGGVLLRGGVAGVLRTGIRRLDHAAGRWPRSPETVAKAAGADRAAVGAGGTVDLSPIEGGALEVNGLSKAFGGNRALRDVSLRAEPGRVTALIGPNGSGKTTLLNLVCGFYRRGSGTITVTGSRIDGASPHRIARLGIARTFQTPLIPPGVSVAETVVSGRYTTDRAGFLSAVLRGPRFRAVRRRDLARAYDVLRLVGLEHLFDVEAATLPLGQRRMLEVARALVREPKVLLLDEAASGLDEAEVETLAAVIRRIRDAGCAVILVEHNFGLVLSLADRIVVLARGAVLAEGTPDEIEADVRVRDEYLGIVEHGEASTADAPTTSPKREPGAVPERTAR</sequence>
<dbReference type="Pfam" id="PF00005">
    <property type="entry name" value="ABC_tran"/>
    <property type="match status" value="1"/>
</dbReference>
<evidence type="ECO:0000256" key="2">
    <source>
        <dbReference type="ARBA" id="ARBA00022448"/>
    </source>
</evidence>
<dbReference type="CDD" id="cd03219">
    <property type="entry name" value="ABC_Mj1267_LivG_branched"/>
    <property type="match status" value="1"/>
</dbReference>
<feature type="transmembrane region" description="Helical" evidence="10">
    <location>
        <begin position="252"/>
        <end position="275"/>
    </location>
</feature>
<feature type="transmembrane region" description="Helical" evidence="10">
    <location>
        <begin position="89"/>
        <end position="109"/>
    </location>
</feature>
<feature type="transmembrane region" description="Helical" evidence="10">
    <location>
        <begin position="214"/>
        <end position="232"/>
    </location>
</feature>
<dbReference type="SUPFAM" id="SSF52540">
    <property type="entry name" value="P-loop containing nucleoside triphosphate hydrolases"/>
    <property type="match status" value="1"/>
</dbReference>
<evidence type="ECO:0000256" key="7">
    <source>
        <dbReference type="ARBA" id="ARBA00022989"/>
    </source>
</evidence>
<dbReference type="PROSITE" id="PS50893">
    <property type="entry name" value="ABC_TRANSPORTER_2"/>
    <property type="match status" value="1"/>
</dbReference>
<dbReference type="InterPro" id="IPR051120">
    <property type="entry name" value="ABC_AA/LPS_Transport"/>
</dbReference>
<evidence type="ECO:0000256" key="4">
    <source>
        <dbReference type="ARBA" id="ARBA00022692"/>
    </source>
</evidence>
<keyword evidence="2" id="KW-0813">Transport</keyword>
<keyword evidence="4 10" id="KW-0812">Transmembrane</keyword>
<evidence type="ECO:0000256" key="6">
    <source>
        <dbReference type="ARBA" id="ARBA00022840"/>
    </source>
</evidence>
<organism evidence="12 13">
    <name type="scientific">Phytohabitans kaempferiae</name>
    <dbReference type="NCBI Taxonomy" id="1620943"/>
    <lineage>
        <taxon>Bacteria</taxon>
        <taxon>Bacillati</taxon>
        <taxon>Actinomycetota</taxon>
        <taxon>Actinomycetes</taxon>
        <taxon>Micromonosporales</taxon>
        <taxon>Micromonosporaceae</taxon>
    </lineage>
</organism>
<dbReference type="CDD" id="cd06581">
    <property type="entry name" value="TM_PBP1_LivM_like"/>
    <property type="match status" value="1"/>
</dbReference>
<dbReference type="InterPro" id="IPR003439">
    <property type="entry name" value="ABC_transporter-like_ATP-bd"/>
</dbReference>
<dbReference type="RefSeq" id="WP_377246953.1">
    <property type="nucleotide sequence ID" value="NZ_JBHLUH010000007.1"/>
</dbReference>
<feature type="transmembrane region" description="Helical" evidence="10">
    <location>
        <begin position="12"/>
        <end position="30"/>
    </location>
</feature>
<protein>
    <submittedName>
        <fullName evidence="12">ATP-binding cassette domain-containing protein</fullName>
    </submittedName>
</protein>
<keyword evidence="8 10" id="KW-0472">Membrane</keyword>
<evidence type="ECO:0000313" key="12">
    <source>
        <dbReference type="EMBL" id="MFC0527309.1"/>
    </source>
</evidence>
<evidence type="ECO:0000313" key="13">
    <source>
        <dbReference type="Proteomes" id="UP001589867"/>
    </source>
</evidence>
<dbReference type="SMART" id="SM00382">
    <property type="entry name" value="AAA"/>
    <property type="match status" value="1"/>
</dbReference>
<keyword evidence="3" id="KW-1003">Cell membrane</keyword>
<evidence type="ECO:0000256" key="5">
    <source>
        <dbReference type="ARBA" id="ARBA00022741"/>
    </source>
</evidence>
<evidence type="ECO:0000256" key="3">
    <source>
        <dbReference type="ARBA" id="ARBA00022475"/>
    </source>
</evidence>
<reference evidence="12 13" key="1">
    <citation type="submission" date="2024-09" db="EMBL/GenBank/DDBJ databases">
        <authorList>
            <person name="Sun Q."/>
            <person name="Mori K."/>
        </authorList>
    </citation>
    <scope>NUCLEOTIDE SEQUENCE [LARGE SCALE GENOMIC DNA]</scope>
    <source>
        <strain evidence="12 13">TBRC 3947</strain>
    </source>
</reference>
<feature type="domain" description="ABC transporter" evidence="11">
    <location>
        <begin position="358"/>
        <end position="605"/>
    </location>
</feature>
<keyword evidence="6 12" id="KW-0067">ATP-binding</keyword>
<dbReference type="InterPro" id="IPR043428">
    <property type="entry name" value="LivM-like"/>
</dbReference>
<keyword evidence="5" id="KW-0547">Nucleotide-binding</keyword>
<name>A0ABV6LYG8_9ACTN</name>
<dbReference type="GO" id="GO:0005524">
    <property type="term" value="F:ATP binding"/>
    <property type="evidence" value="ECO:0007669"/>
    <property type="project" value="UniProtKB-KW"/>
</dbReference>
<dbReference type="InterPro" id="IPR001851">
    <property type="entry name" value="ABC_transp_permease"/>
</dbReference>
<feature type="transmembrane region" description="Helical" evidence="10">
    <location>
        <begin position="287"/>
        <end position="310"/>
    </location>
</feature>
<feature type="compositionally biased region" description="Basic and acidic residues" evidence="9">
    <location>
        <begin position="621"/>
        <end position="634"/>
    </location>
</feature>
<dbReference type="Gene3D" id="3.40.50.300">
    <property type="entry name" value="P-loop containing nucleotide triphosphate hydrolases"/>
    <property type="match status" value="1"/>
</dbReference>
<feature type="transmembrane region" description="Helical" evidence="10">
    <location>
        <begin position="42"/>
        <end position="69"/>
    </location>
</feature>
<dbReference type="InterPro" id="IPR003593">
    <property type="entry name" value="AAA+_ATPase"/>
</dbReference>
<evidence type="ECO:0000259" key="11">
    <source>
        <dbReference type="PROSITE" id="PS50893"/>
    </source>
</evidence>
<dbReference type="PANTHER" id="PTHR45772">
    <property type="entry name" value="CONSERVED COMPONENT OF ABC TRANSPORTER FOR NATURAL AMINO ACIDS-RELATED"/>
    <property type="match status" value="1"/>
</dbReference>
<proteinExistence type="predicted"/>
<evidence type="ECO:0000256" key="9">
    <source>
        <dbReference type="SAM" id="MobiDB-lite"/>
    </source>
</evidence>
<dbReference type="Proteomes" id="UP001589867">
    <property type="component" value="Unassembled WGS sequence"/>
</dbReference>
<evidence type="ECO:0000256" key="8">
    <source>
        <dbReference type="ARBA" id="ARBA00023136"/>
    </source>
</evidence>
<comment type="caution">
    <text evidence="12">The sequence shown here is derived from an EMBL/GenBank/DDBJ whole genome shotgun (WGS) entry which is preliminary data.</text>
</comment>
<evidence type="ECO:0000256" key="10">
    <source>
        <dbReference type="SAM" id="Phobius"/>
    </source>
</evidence>
<dbReference type="InterPro" id="IPR027417">
    <property type="entry name" value="P-loop_NTPase"/>
</dbReference>
<feature type="transmembrane region" description="Helical" evidence="10">
    <location>
        <begin position="165"/>
        <end position="184"/>
    </location>
</feature>
<dbReference type="PANTHER" id="PTHR45772:SF9">
    <property type="entry name" value="CONSERVED COMPONENT OF ABC TRANSPORTER FOR NATURAL AMINO ACIDS"/>
    <property type="match status" value="1"/>
</dbReference>
<gene>
    <name evidence="12" type="ORF">ACFFIA_06515</name>
</gene>
<feature type="transmembrane region" description="Helical" evidence="10">
    <location>
        <begin position="116"/>
        <end position="134"/>
    </location>
</feature>
<dbReference type="Pfam" id="PF02653">
    <property type="entry name" value="BPD_transp_2"/>
    <property type="match status" value="1"/>
</dbReference>
<dbReference type="EMBL" id="JBHLUH010000007">
    <property type="protein sequence ID" value="MFC0527309.1"/>
    <property type="molecule type" value="Genomic_DNA"/>
</dbReference>
<comment type="subcellular location">
    <subcellularLocation>
        <location evidence="1">Cell membrane</location>
        <topology evidence="1">Multi-pass membrane protein</topology>
    </subcellularLocation>
</comment>
<keyword evidence="13" id="KW-1185">Reference proteome</keyword>
<keyword evidence="7 10" id="KW-1133">Transmembrane helix</keyword>
<feature type="region of interest" description="Disordered" evidence="9">
    <location>
        <begin position="609"/>
        <end position="634"/>
    </location>
</feature>